<evidence type="ECO:0000256" key="6">
    <source>
        <dbReference type="PROSITE-ProRule" id="PRU00169"/>
    </source>
</evidence>
<dbReference type="SUPFAM" id="SSF52172">
    <property type="entry name" value="CheY-like"/>
    <property type="match status" value="1"/>
</dbReference>
<dbReference type="PANTHER" id="PTHR48111">
    <property type="entry name" value="REGULATOR OF RPOS"/>
    <property type="match status" value="1"/>
</dbReference>
<feature type="modified residue" description="4-aspartylphosphate" evidence="6">
    <location>
        <position position="59"/>
    </location>
</feature>
<dbReference type="SMART" id="SM00850">
    <property type="entry name" value="LytTR"/>
    <property type="match status" value="1"/>
</dbReference>
<dbReference type="Pfam" id="PF00072">
    <property type="entry name" value="Response_reg"/>
    <property type="match status" value="1"/>
</dbReference>
<dbReference type="RefSeq" id="WP_109675048.1">
    <property type="nucleotide sequence ID" value="NZ_QGDT01000007.1"/>
</dbReference>
<name>A0A316AKG7_9BACT</name>
<keyword evidence="9" id="KW-1185">Reference proteome</keyword>
<keyword evidence="5" id="KW-0804">Transcription</keyword>
<evidence type="ECO:0000313" key="8">
    <source>
        <dbReference type="EMBL" id="PWJ57370.1"/>
    </source>
</evidence>
<evidence type="ECO:0000256" key="3">
    <source>
        <dbReference type="ARBA" id="ARBA00023015"/>
    </source>
</evidence>
<accession>A0A316AKG7</accession>
<comment type="caution">
    <text evidence="8">The sequence shown here is derived from an EMBL/GenBank/DDBJ whole genome shotgun (WGS) entry which is preliminary data.</text>
</comment>
<sequence>MNDLISMPRILIVEDNVSHSVALSDSLQKAGYEYVIIASRYGEALTAFENNAIDLIILDIDLGGSKTGIDVAREILSSKEVPIIILTGMEEAEVYRKVKELFLPAAFLIKPFITRNLPHLVDLTWQNFNKDRFSGQAFSEYLFFTVNNSIRKVLKSSVSYIITVKGHHKVEIYESHNKEPLVVNLVMRHVAQYFTDWNFFRLSRSLIVNLNQISQIEDNGIVFEGSTEPLYISMLNRSDLLKKIQLAKGTKASGAG</sequence>
<dbReference type="GO" id="GO:0000156">
    <property type="term" value="F:phosphorelay response regulator activity"/>
    <property type="evidence" value="ECO:0007669"/>
    <property type="project" value="TreeGrafter"/>
</dbReference>
<dbReference type="InterPro" id="IPR001789">
    <property type="entry name" value="Sig_transdc_resp-reg_receiver"/>
</dbReference>
<evidence type="ECO:0000259" key="7">
    <source>
        <dbReference type="PROSITE" id="PS50110"/>
    </source>
</evidence>
<keyword evidence="3" id="KW-0805">Transcription regulation</keyword>
<protein>
    <submittedName>
        <fullName evidence="8">DNA-binding LytR/AlgR family response regulator</fullName>
    </submittedName>
</protein>
<dbReference type="Gene3D" id="3.40.50.2300">
    <property type="match status" value="1"/>
</dbReference>
<dbReference type="SMART" id="SM00448">
    <property type="entry name" value="REC"/>
    <property type="match status" value="1"/>
</dbReference>
<dbReference type="InterPro" id="IPR007492">
    <property type="entry name" value="LytTR_DNA-bd_dom"/>
</dbReference>
<dbReference type="EMBL" id="QGDT01000007">
    <property type="protein sequence ID" value="PWJ57370.1"/>
    <property type="molecule type" value="Genomic_DNA"/>
</dbReference>
<gene>
    <name evidence="8" type="ORF">CLV98_10777</name>
</gene>
<keyword evidence="4 8" id="KW-0238">DNA-binding</keyword>
<evidence type="ECO:0000313" key="9">
    <source>
        <dbReference type="Proteomes" id="UP000245880"/>
    </source>
</evidence>
<feature type="domain" description="Response regulatory" evidence="7">
    <location>
        <begin position="9"/>
        <end position="125"/>
    </location>
</feature>
<proteinExistence type="predicted"/>
<dbReference type="PROSITE" id="PS50110">
    <property type="entry name" value="RESPONSE_REGULATORY"/>
    <property type="match status" value="1"/>
</dbReference>
<dbReference type="PANTHER" id="PTHR48111:SF1">
    <property type="entry name" value="TWO-COMPONENT RESPONSE REGULATOR ORR33"/>
    <property type="match status" value="1"/>
</dbReference>
<dbReference type="Proteomes" id="UP000245880">
    <property type="component" value="Unassembled WGS sequence"/>
</dbReference>
<evidence type="ECO:0000256" key="4">
    <source>
        <dbReference type="ARBA" id="ARBA00023125"/>
    </source>
</evidence>
<dbReference type="InterPro" id="IPR011006">
    <property type="entry name" value="CheY-like_superfamily"/>
</dbReference>
<dbReference type="GO" id="GO:0000976">
    <property type="term" value="F:transcription cis-regulatory region binding"/>
    <property type="evidence" value="ECO:0007669"/>
    <property type="project" value="TreeGrafter"/>
</dbReference>
<dbReference type="Pfam" id="PF04397">
    <property type="entry name" value="LytTR"/>
    <property type="match status" value="1"/>
</dbReference>
<dbReference type="GO" id="GO:0006355">
    <property type="term" value="P:regulation of DNA-templated transcription"/>
    <property type="evidence" value="ECO:0007669"/>
    <property type="project" value="TreeGrafter"/>
</dbReference>
<reference evidence="8 9" key="1">
    <citation type="submission" date="2018-03" db="EMBL/GenBank/DDBJ databases">
        <title>Genomic Encyclopedia of Archaeal and Bacterial Type Strains, Phase II (KMG-II): from individual species to whole genera.</title>
        <authorList>
            <person name="Goeker M."/>
        </authorList>
    </citation>
    <scope>NUCLEOTIDE SEQUENCE [LARGE SCALE GENOMIC DNA]</scope>
    <source>
        <strain evidence="8 9">DSM 100346</strain>
    </source>
</reference>
<dbReference type="OrthoDB" id="1646880at2"/>
<dbReference type="AlphaFoldDB" id="A0A316AKG7"/>
<evidence type="ECO:0000256" key="5">
    <source>
        <dbReference type="ARBA" id="ARBA00023163"/>
    </source>
</evidence>
<evidence type="ECO:0000256" key="1">
    <source>
        <dbReference type="ARBA" id="ARBA00022553"/>
    </source>
</evidence>
<evidence type="ECO:0000256" key="2">
    <source>
        <dbReference type="ARBA" id="ARBA00023012"/>
    </source>
</evidence>
<keyword evidence="1 6" id="KW-0597">Phosphoprotein</keyword>
<keyword evidence="2" id="KW-0902">Two-component regulatory system</keyword>
<organism evidence="8 9">
    <name type="scientific">Dyadobacter jejuensis</name>
    <dbReference type="NCBI Taxonomy" id="1082580"/>
    <lineage>
        <taxon>Bacteria</taxon>
        <taxon>Pseudomonadati</taxon>
        <taxon>Bacteroidota</taxon>
        <taxon>Cytophagia</taxon>
        <taxon>Cytophagales</taxon>
        <taxon>Spirosomataceae</taxon>
        <taxon>Dyadobacter</taxon>
    </lineage>
</organism>
<dbReference type="Gene3D" id="2.40.50.1020">
    <property type="entry name" value="LytTr DNA-binding domain"/>
    <property type="match status" value="1"/>
</dbReference>
<dbReference type="GO" id="GO:0005829">
    <property type="term" value="C:cytosol"/>
    <property type="evidence" value="ECO:0007669"/>
    <property type="project" value="TreeGrafter"/>
</dbReference>
<dbReference type="GO" id="GO:0032993">
    <property type="term" value="C:protein-DNA complex"/>
    <property type="evidence" value="ECO:0007669"/>
    <property type="project" value="TreeGrafter"/>
</dbReference>
<dbReference type="InterPro" id="IPR039420">
    <property type="entry name" value="WalR-like"/>
</dbReference>